<dbReference type="RefSeq" id="WP_377773193.1">
    <property type="nucleotide sequence ID" value="NZ_JBHUOQ010000001.1"/>
</dbReference>
<protein>
    <submittedName>
        <fullName evidence="1">Uncharacterized protein</fullName>
    </submittedName>
</protein>
<evidence type="ECO:0000313" key="1">
    <source>
        <dbReference type="EMBL" id="MFD2830348.1"/>
    </source>
</evidence>
<dbReference type="Proteomes" id="UP001597519">
    <property type="component" value="Unassembled WGS sequence"/>
</dbReference>
<gene>
    <name evidence="1" type="ORF">ACFSX4_07670</name>
</gene>
<reference evidence="2" key="1">
    <citation type="journal article" date="2019" name="Int. J. Syst. Evol. Microbiol.">
        <title>The Global Catalogue of Microorganisms (GCM) 10K type strain sequencing project: providing services to taxonomists for standard genome sequencing and annotation.</title>
        <authorList>
            <consortium name="The Broad Institute Genomics Platform"/>
            <consortium name="The Broad Institute Genome Sequencing Center for Infectious Disease"/>
            <person name="Wu L."/>
            <person name="Ma J."/>
        </authorList>
    </citation>
    <scope>NUCLEOTIDE SEQUENCE [LARGE SCALE GENOMIC DNA]</scope>
    <source>
        <strain evidence="2">KCTC 33575</strain>
    </source>
</reference>
<organism evidence="1 2">
    <name type="scientific">Corticicoccus populi</name>
    <dbReference type="NCBI Taxonomy" id="1812821"/>
    <lineage>
        <taxon>Bacteria</taxon>
        <taxon>Bacillati</taxon>
        <taxon>Bacillota</taxon>
        <taxon>Bacilli</taxon>
        <taxon>Bacillales</taxon>
        <taxon>Staphylococcaceae</taxon>
        <taxon>Corticicoccus</taxon>
    </lineage>
</organism>
<evidence type="ECO:0000313" key="2">
    <source>
        <dbReference type="Proteomes" id="UP001597519"/>
    </source>
</evidence>
<accession>A0ABW5WWD3</accession>
<name>A0ABW5WWD3_9STAP</name>
<proteinExistence type="predicted"/>
<sequence>MEKVRTIHKSENSYTIKHYFEYSGKGFYVTNGAMKEALVLSGFEILDRRQQNYQVNVSKRCVNKLFKEMCMVH</sequence>
<dbReference type="EMBL" id="JBHUOQ010000001">
    <property type="protein sequence ID" value="MFD2830348.1"/>
    <property type="molecule type" value="Genomic_DNA"/>
</dbReference>
<comment type="caution">
    <text evidence="1">The sequence shown here is derived from an EMBL/GenBank/DDBJ whole genome shotgun (WGS) entry which is preliminary data.</text>
</comment>
<keyword evidence="2" id="KW-1185">Reference proteome</keyword>